<feature type="region of interest" description="Disordered" evidence="7">
    <location>
        <begin position="52"/>
        <end position="76"/>
    </location>
</feature>
<dbReference type="InterPro" id="IPR027417">
    <property type="entry name" value="P-loop_NTPase"/>
</dbReference>
<dbReference type="Pfam" id="PF13087">
    <property type="entry name" value="AAA_12"/>
    <property type="match status" value="1"/>
</dbReference>
<proteinExistence type="inferred from homology"/>
<evidence type="ECO:0000256" key="2">
    <source>
        <dbReference type="ARBA" id="ARBA00022741"/>
    </source>
</evidence>
<gene>
    <name evidence="10" type="ORF">CLV92_10916</name>
</gene>
<dbReference type="GO" id="GO:0043139">
    <property type="term" value="F:5'-3' DNA helicase activity"/>
    <property type="evidence" value="ECO:0007669"/>
    <property type="project" value="TreeGrafter"/>
</dbReference>
<keyword evidence="6" id="KW-0175">Coiled coil</keyword>
<dbReference type="Pfam" id="PF13086">
    <property type="entry name" value="AAA_11"/>
    <property type="match status" value="1"/>
</dbReference>
<evidence type="ECO:0000256" key="4">
    <source>
        <dbReference type="ARBA" id="ARBA00022806"/>
    </source>
</evidence>
<keyword evidence="3" id="KW-0378">Hydrolase</keyword>
<dbReference type="Gene3D" id="3.40.50.300">
    <property type="entry name" value="P-loop containing nucleotide triphosphate hydrolases"/>
    <property type="match status" value="2"/>
</dbReference>
<dbReference type="PANTHER" id="PTHR43788">
    <property type="entry name" value="DNA2/NAM7 HELICASE FAMILY MEMBER"/>
    <property type="match status" value="1"/>
</dbReference>
<feature type="region of interest" description="Disordered" evidence="7">
    <location>
        <begin position="604"/>
        <end position="633"/>
    </location>
</feature>
<evidence type="ECO:0000256" key="5">
    <source>
        <dbReference type="ARBA" id="ARBA00022840"/>
    </source>
</evidence>
<evidence type="ECO:0000313" key="11">
    <source>
        <dbReference type="Proteomes" id="UP000239485"/>
    </source>
</evidence>
<dbReference type="PANTHER" id="PTHR43788:SF8">
    <property type="entry name" value="DNA-BINDING PROTEIN SMUBP-2"/>
    <property type="match status" value="1"/>
</dbReference>
<dbReference type="SUPFAM" id="SSF52540">
    <property type="entry name" value="P-loop containing nucleoside triphosphate hydrolases"/>
    <property type="match status" value="1"/>
</dbReference>
<dbReference type="GO" id="GO:0005524">
    <property type="term" value="F:ATP binding"/>
    <property type="evidence" value="ECO:0007669"/>
    <property type="project" value="UniProtKB-KW"/>
</dbReference>
<accession>A0A2S6IHU1</accession>
<feature type="domain" description="DNA2/NAM7 helicase-like C-terminal" evidence="9">
    <location>
        <begin position="922"/>
        <end position="1038"/>
    </location>
</feature>
<dbReference type="GO" id="GO:0016787">
    <property type="term" value="F:hydrolase activity"/>
    <property type="evidence" value="ECO:0007669"/>
    <property type="project" value="UniProtKB-KW"/>
</dbReference>
<feature type="coiled-coil region" evidence="6">
    <location>
        <begin position="552"/>
        <end position="579"/>
    </location>
</feature>
<keyword evidence="4" id="KW-0347">Helicase</keyword>
<comment type="similarity">
    <text evidence="1">Belongs to the DNA2/NAM7 helicase family.</text>
</comment>
<dbReference type="InterPro" id="IPR041679">
    <property type="entry name" value="DNA2/NAM7-like_C"/>
</dbReference>
<evidence type="ECO:0000256" key="6">
    <source>
        <dbReference type="SAM" id="Coils"/>
    </source>
</evidence>
<keyword evidence="2" id="KW-0547">Nucleotide-binding</keyword>
<evidence type="ECO:0000259" key="8">
    <source>
        <dbReference type="Pfam" id="PF13086"/>
    </source>
</evidence>
<feature type="compositionally biased region" description="Low complexity" evidence="7">
    <location>
        <begin position="611"/>
        <end position="620"/>
    </location>
</feature>
<feature type="domain" description="DNA2/NAM7 helicase helicase" evidence="8">
    <location>
        <begin position="760"/>
        <end position="818"/>
    </location>
</feature>
<organism evidence="10 11">
    <name type="scientific">Kineococcus xinjiangensis</name>
    <dbReference type="NCBI Taxonomy" id="512762"/>
    <lineage>
        <taxon>Bacteria</taxon>
        <taxon>Bacillati</taxon>
        <taxon>Actinomycetota</taxon>
        <taxon>Actinomycetes</taxon>
        <taxon>Kineosporiales</taxon>
        <taxon>Kineosporiaceae</taxon>
        <taxon>Kineococcus</taxon>
    </lineage>
</organism>
<dbReference type="InterPro" id="IPR050534">
    <property type="entry name" value="Coronavir_polyprotein_1ab"/>
</dbReference>
<dbReference type="Proteomes" id="UP000239485">
    <property type="component" value="Unassembled WGS sequence"/>
</dbReference>
<evidence type="ECO:0000256" key="1">
    <source>
        <dbReference type="ARBA" id="ARBA00007913"/>
    </source>
</evidence>
<name>A0A2S6IHU1_9ACTN</name>
<evidence type="ECO:0000259" key="9">
    <source>
        <dbReference type="Pfam" id="PF13087"/>
    </source>
</evidence>
<evidence type="ECO:0000256" key="3">
    <source>
        <dbReference type="ARBA" id="ARBA00022801"/>
    </source>
</evidence>
<reference evidence="10 11" key="1">
    <citation type="submission" date="2018-02" db="EMBL/GenBank/DDBJ databases">
        <title>Genomic Encyclopedia of Archaeal and Bacterial Type Strains, Phase II (KMG-II): from individual species to whole genera.</title>
        <authorList>
            <person name="Goeker M."/>
        </authorList>
    </citation>
    <scope>NUCLEOTIDE SEQUENCE [LARGE SCALE GENOMIC DNA]</scope>
    <source>
        <strain evidence="10 11">DSM 22857</strain>
    </source>
</reference>
<evidence type="ECO:0000313" key="10">
    <source>
        <dbReference type="EMBL" id="PPK93740.1"/>
    </source>
</evidence>
<dbReference type="InterPro" id="IPR041677">
    <property type="entry name" value="DNA2/NAM7_AAA_11"/>
</dbReference>
<keyword evidence="5" id="KW-0067">ATP-binding</keyword>
<comment type="caution">
    <text evidence="10">The sequence shown here is derived from an EMBL/GenBank/DDBJ whole genome shotgun (WGS) entry which is preliminary data.</text>
</comment>
<protein>
    <submittedName>
        <fullName evidence="10">AAA domain-containing protein</fullName>
    </submittedName>
</protein>
<keyword evidence="11" id="KW-1185">Reference proteome</keyword>
<dbReference type="AlphaFoldDB" id="A0A2S6IHU1"/>
<sequence length="1062" mass="116884">MPRVRTATTASPLVEVDDEGRRALRAWADIDRFEMPEVERDDDRGYRATGLLDPAMLDPGAPSTWPPRPRKDPPRGGEHVLGCSIMIGCVPRTQVEDDLDEAFADDLRLREVRRPSTRRGGTAPKLTFRASFAVDASGVPVPESLQYHPIVDFAEFARRRGTTANTEAVVQEGLRLVDERERATQSSWDELLSKSAEEDPRLLVERLVRLLHVSDAPERPRRVRFDSRWVPVGAATEVQPRSFYREDLLAIAQSPTSLAAATYLTGRPGGRPGACRDAGSDARERRQELLEPARLPRAAWPGTYLPRLSQQVALACLLEDEDPVVAVNGPPGTGKTTFLREVYANVLADRAAVMVAFDDPRDAFGAKIDVPMTSGGSRPFFPPDERLCGFEILVASSNNAAVENVSQQVPKLKEVHEPFQSRVSYFRDASDPEKSEDGRDVTRPGLLRKDAPTWGFGAVALGRRALTADFERVAGRYARAEEPGAHLLRLLKDGGSLVDWRHAQQRYTAAVAAVEAWIANLEHHRAAVRVALTTLHEHAEAEQQAELAETGVRSAATAIAEATREVEACEEAARTAADAVTRLKRNRPGLWELLSRTENAQAWRRARDSAKTASTTAETSLQEARSGAEVSAKQEERAQKALSVARARCEELRDSAARCRPVLDRIDPRTFVDDERWWQRPRTDAEQGTAWVTGELHDLQAEVFAAALQVHEQFTRRAGAKVSANLRMWMHLQAGEACKPADAQHALAAWRSFFLVIPLVSTTFASLARLLAGVPAGSLGWLVVDEAGQAPPAHAVGGFSRFRRAVVVGDPQQLEPVVGLPELLVDRLMAAHGAPPELAPTRGSVQRSADAVSRSGTTREEGWVGLPLLVHNRCLEPMFSVSNKMAYDGAMVLGREPKPEREATTVGESRWIDVPRPDGPHFHEADATVVRRLLEDLEWDVEKPATVAVISPFRDVVRGMQRVVDEELRTRLRGATPERVDELCRVGTVHTFQGQERHVVVLVLGGGSRGARRWAAMTPNLLNVAVTRAKDRLVVVGDWSAWHDVGNAEVLADGLRKAPFDG</sequence>
<dbReference type="EMBL" id="PTJD01000009">
    <property type="protein sequence ID" value="PPK93740.1"/>
    <property type="molecule type" value="Genomic_DNA"/>
</dbReference>
<evidence type="ECO:0000256" key="7">
    <source>
        <dbReference type="SAM" id="MobiDB-lite"/>
    </source>
</evidence>